<sequence length="53" mass="5842">MCTSLLGKLSCSFLDVLQVLFCGKLNEFCDTELKFDEMNCTSVTLDAGQQVSD</sequence>
<evidence type="ECO:0000313" key="1">
    <source>
        <dbReference type="EMBL" id="VDP39905.1"/>
    </source>
</evidence>
<dbReference type="WBParaSite" id="SCUD_0001044101-mRNA-1">
    <property type="protein sequence ID" value="SCUD_0001044101-mRNA-1"/>
    <property type="gene ID" value="SCUD_0001044101"/>
</dbReference>
<evidence type="ECO:0000313" key="3">
    <source>
        <dbReference type="WBParaSite" id="SCUD_0001044101-mRNA-1"/>
    </source>
</evidence>
<name>A0A183K616_9TREM</name>
<reference evidence="3" key="1">
    <citation type="submission" date="2016-06" db="UniProtKB">
        <authorList>
            <consortium name="WormBaseParasite"/>
        </authorList>
    </citation>
    <scope>IDENTIFICATION</scope>
</reference>
<gene>
    <name evidence="1" type="ORF">SCUD_LOCUS10441</name>
</gene>
<dbReference type="EMBL" id="UZAK01033785">
    <property type="protein sequence ID" value="VDP39905.1"/>
    <property type="molecule type" value="Genomic_DNA"/>
</dbReference>
<dbReference type="AlphaFoldDB" id="A0A183K616"/>
<protein>
    <submittedName>
        <fullName evidence="3">Secreted protein</fullName>
    </submittedName>
</protein>
<organism evidence="3">
    <name type="scientific">Schistosoma curassoni</name>
    <dbReference type="NCBI Taxonomy" id="6186"/>
    <lineage>
        <taxon>Eukaryota</taxon>
        <taxon>Metazoa</taxon>
        <taxon>Spiralia</taxon>
        <taxon>Lophotrochozoa</taxon>
        <taxon>Platyhelminthes</taxon>
        <taxon>Trematoda</taxon>
        <taxon>Digenea</taxon>
        <taxon>Strigeidida</taxon>
        <taxon>Schistosomatoidea</taxon>
        <taxon>Schistosomatidae</taxon>
        <taxon>Schistosoma</taxon>
    </lineage>
</organism>
<reference evidence="1" key="2">
    <citation type="submission" date="2018-11" db="EMBL/GenBank/DDBJ databases">
        <authorList>
            <consortium name="Pathogen Informatics"/>
        </authorList>
    </citation>
    <scope>NUCLEOTIDE SEQUENCE [LARGE SCALE GENOMIC DNA]</scope>
    <source>
        <strain evidence="1">Dakar</strain>
    </source>
</reference>
<keyword evidence="2" id="KW-1185">Reference proteome</keyword>
<accession>A0A183K616</accession>
<proteinExistence type="predicted"/>
<dbReference type="Proteomes" id="UP000279833">
    <property type="component" value="Unassembled WGS sequence"/>
</dbReference>
<evidence type="ECO:0000313" key="2">
    <source>
        <dbReference type="Proteomes" id="UP000279833"/>
    </source>
</evidence>